<evidence type="ECO:0000256" key="6">
    <source>
        <dbReference type="SAM" id="Phobius"/>
    </source>
</evidence>
<keyword evidence="10" id="KW-1185">Reference proteome</keyword>
<feature type="domain" description="ABC transporter" evidence="7">
    <location>
        <begin position="1036"/>
        <end position="1302"/>
    </location>
</feature>
<protein>
    <submittedName>
        <fullName evidence="9">p-loop containing nucleoside triphosphate hydrolase protein</fullName>
    </submittedName>
</protein>
<dbReference type="EMBL" id="MCFG01000181">
    <property type="protein sequence ID" value="ORX79267.1"/>
    <property type="molecule type" value="Genomic_DNA"/>
</dbReference>
<evidence type="ECO:0000256" key="3">
    <source>
        <dbReference type="ARBA" id="ARBA00022989"/>
    </source>
</evidence>
<keyword evidence="9" id="KW-0378">Hydrolase</keyword>
<sequence>MSMSIFPFFLNSKNITIKEKKLIEISTLFSFCQGFAITGLIYILRCFINSLITLVKYHSLKDITKINDDKILNDLIETYVINQNNNNNNNSFVNFEEKYPNIDINNILNSFDSSQYTFSNGISSLEFKTKDTVTQELYQYVKLFIIITIILFILSFISEFLINHVFSQYFLKLISLAYKKNFDDGKFISHSVMGETIDYVKNKLNAIENIGSQITNIYLNRTLLILSVVMCLYINWKFFLIIFFFKFFIHIISTLLMIPSQYSYFQTTLKYEEAKNVAKESLENIKSISIFGKEEKQINLFNDKLKQPIYKLKKNVFFTWYFCKYINDGILKGGDILAIILYINNIYIFSGLDKNIKKVIREFNYYIHDDEDFNKNHYINAKDDEKQDEKQKRQIHGDIDILDCHLQPGKIVAFVGDYNTSYCHIQSCILEQDDKIKCKIDGQDIKEYNIHDLSSQIGVVPETIVLFNGTIAENISITNPNATQQQIEDVAKLVNAHEFISQLPKGYQTVLHVNDDDDDDDNDDDNNEINLSISEKQRICFARALIHNPKILFIDCDMINYLDDKSQKIIEQLLKDNDEKTIILTSSYQTMNDIVKISDCIYVMEDYKIIESGTHKELMVKKESYYNNINKIRIFENNLSSSSSSSSSSSPSLTNDNNNNEKKEFFDTTTISSLSSSDKKELINMNNSFDISSERNLLNNNNKKELNKSEKSKKNSNDFRKYKRGLLLPKIMFFFACLGTGIIQPYIGIPFGCGIYTSTEIIGKELLKDSQYWGKMFLLIGLMTYIFRGIKSVNTYYIGEKLEYRVRRDMFKSMIYQDMSYFDKNRVSPKKSVSNSTSNNDEYNENNPNDIFEVESIKDLSLIEILSFQLKKYEFKYHIMEIIIGLVLCFTYAFMHHKSMATYLLIYTIVITLLSLLLQMLYIIQVNIQYKDCKKIMNKYFNKKMILNHMILTKSLILDHRFVYLFNEELKKHQKKIDIKHIIVTLRHCLNNLLTVGNYGICLYIGYLFYNNNDDDDISDSKKGNNIKDVSLRGKITFNDIYLKVEPNDDSNCYVSSGKKPIEIPEGKTVAIVGSKREDIKRMLLGLIPRWYDVDRGEVLIDDHPVTDYNLKWLREQICYIGEDAELFLSMSIEENIKYGSKKNESVTEEEMKEAAKKADIHDYIVSLSSKYLTNIEDIFPKNNQNQSTTDLIFGSKPKPESEVDIERKKKIAIARAIIHQPKILLLNEPLKGLKNEECKMRVKEALKNLSKDYTTIIATEDLKSIKDVDKIIVMDGSKIVEVGNHEELVNLKRYYYRIIKKEN</sequence>
<feature type="transmembrane region" description="Helical" evidence="6">
    <location>
        <begin position="218"/>
        <end position="236"/>
    </location>
</feature>
<dbReference type="Gene3D" id="3.40.50.300">
    <property type="entry name" value="P-loop containing nucleotide triphosphate hydrolases"/>
    <property type="match status" value="2"/>
</dbReference>
<feature type="transmembrane region" description="Helical" evidence="6">
    <location>
        <begin position="21"/>
        <end position="44"/>
    </location>
</feature>
<dbReference type="Proteomes" id="UP000193944">
    <property type="component" value="Unassembled WGS sequence"/>
</dbReference>
<evidence type="ECO:0000256" key="5">
    <source>
        <dbReference type="SAM" id="MobiDB-lite"/>
    </source>
</evidence>
<comment type="subcellular location">
    <subcellularLocation>
        <location evidence="1">Membrane</location>
        <topology evidence="1">Multi-pass membrane protein</topology>
    </subcellularLocation>
</comment>
<dbReference type="InterPro" id="IPR036640">
    <property type="entry name" value="ABC1_TM_sf"/>
</dbReference>
<dbReference type="Pfam" id="PF00005">
    <property type="entry name" value="ABC_tran"/>
    <property type="match status" value="2"/>
</dbReference>
<evidence type="ECO:0000259" key="8">
    <source>
        <dbReference type="PROSITE" id="PS50929"/>
    </source>
</evidence>
<dbReference type="InterPro" id="IPR039421">
    <property type="entry name" value="Type_1_exporter"/>
</dbReference>
<feature type="transmembrane region" description="Helical" evidence="6">
    <location>
        <begin position="731"/>
        <end position="752"/>
    </location>
</feature>
<dbReference type="InterPro" id="IPR011527">
    <property type="entry name" value="ABC1_TM_dom"/>
</dbReference>
<dbReference type="SUPFAM" id="SSF90123">
    <property type="entry name" value="ABC transporter transmembrane region"/>
    <property type="match status" value="2"/>
</dbReference>
<feature type="domain" description="ABC transmembrane type-1" evidence="8">
    <location>
        <begin position="759"/>
        <end position="828"/>
    </location>
</feature>
<comment type="caution">
    <text evidence="9">The sequence shown here is derived from an EMBL/GenBank/DDBJ whole genome shotgun (WGS) entry which is preliminary data.</text>
</comment>
<feature type="region of interest" description="Disordered" evidence="5">
    <location>
        <begin position="827"/>
        <end position="846"/>
    </location>
</feature>
<evidence type="ECO:0000313" key="9">
    <source>
        <dbReference type="EMBL" id="ORX79267.1"/>
    </source>
</evidence>
<dbReference type="Pfam" id="PF00664">
    <property type="entry name" value="ABC_membrane"/>
    <property type="match status" value="2"/>
</dbReference>
<dbReference type="OrthoDB" id="6500128at2759"/>
<accession>A0A1Y1X0C4</accession>
<evidence type="ECO:0000256" key="4">
    <source>
        <dbReference type="ARBA" id="ARBA00023136"/>
    </source>
</evidence>
<name>A0A1Y1X0C4_9FUNG</name>
<feature type="domain" description="ABC transporter" evidence="7">
    <location>
        <begin position="379"/>
        <end position="631"/>
    </location>
</feature>
<dbReference type="GO" id="GO:0140359">
    <property type="term" value="F:ABC-type transporter activity"/>
    <property type="evidence" value="ECO:0007669"/>
    <property type="project" value="InterPro"/>
</dbReference>
<evidence type="ECO:0000256" key="1">
    <source>
        <dbReference type="ARBA" id="ARBA00004141"/>
    </source>
</evidence>
<proteinExistence type="predicted"/>
<feature type="transmembrane region" description="Helical" evidence="6">
    <location>
        <begin position="901"/>
        <end position="924"/>
    </location>
</feature>
<dbReference type="GO" id="GO:0016020">
    <property type="term" value="C:membrane"/>
    <property type="evidence" value="ECO:0007669"/>
    <property type="project" value="UniProtKB-SubCell"/>
</dbReference>
<feature type="compositionally biased region" description="Low complexity" evidence="5">
    <location>
        <begin position="834"/>
        <end position="846"/>
    </location>
</feature>
<dbReference type="SUPFAM" id="SSF52540">
    <property type="entry name" value="P-loop containing nucleoside triphosphate hydrolases"/>
    <property type="match status" value="2"/>
</dbReference>
<dbReference type="PROSITE" id="PS50929">
    <property type="entry name" value="ABC_TM1F"/>
    <property type="match status" value="1"/>
</dbReference>
<evidence type="ECO:0000313" key="10">
    <source>
        <dbReference type="Proteomes" id="UP000193944"/>
    </source>
</evidence>
<dbReference type="GO" id="GO:0016887">
    <property type="term" value="F:ATP hydrolysis activity"/>
    <property type="evidence" value="ECO:0007669"/>
    <property type="project" value="InterPro"/>
</dbReference>
<gene>
    <name evidence="9" type="ORF">BCR32DRAFT_269573</name>
</gene>
<feature type="transmembrane region" description="Helical" evidence="6">
    <location>
        <begin position="242"/>
        <end position="265"/>
    </location>
</feature>
<keyword evidence="3 6" id="KW-1133">Transmembrane helix</keyword>
<dbReference type="STRING" id="1754192.A0A1Y1X0C4"/>
<keyword evidence="4 6" id="KW-0472">Membrane</keyword>
<feature type="transmembrane region" description="Helical" evidence="6">
    <location>
        <begin position="772"/>
        <end position="790"/>
    </location>
</feature>
<dbReference type="PANTHER" id="PTHR24221">
    <property type="entry name" value="ATP-BINDING CASSETTE SUB-FAMILY B"/>
    <property type="match status" value="1"/>
</dbReference>
<dbReference type="InterPro" id="IPR027417">
    <property type="entry name" value="P-loop_NTPase"/>
</dbReference>
<keyword evidence="2 6" id="KW-0812">Transmembrane</keyword>
<dbReference type="GO" id="GO:0005524">
    <property type="term" value="F:ATP binding"/>
    <property type="evidence" value="ECO:0007669"/>
    <property type="project" value="InterPro"/>
</dbReference>
<feature type="compositionally biased region" description="Low complexity" evidence="5">
    <location>
        <begin position="639"/>
        <end position="658"/>
    </location>
</feature>
<dbReference type="InterPro" id="IPR003439">
    <property type="entry name" value="ABC_transporter-like_ATP-bd"/>
</dbReference>
<feature type="transmembrane region" description="Helical" evidence="6">
    <location>
        <begin position="140"/>
        <end position="162"/>
    </location>
</feature>
<feature type="transmembrane region" description="Helical" evidence="6">
    <location>
        <begin position="877"/>
        <end position="895"/>
    </location>
</feature>
<dbReference type="Gene3D" id="1.20.1560.10">
    <property type="entry name" value="ABC transporter type 1, transmembrane domain"/>
    <property type="match status" value="3"/>
</dbReference>
<organism evidence="9 10">
    <name type="scientific">Anaeromyces robustus</name>
    <dbReference type="NCBI Taxonomy" id="1754192"/>
    <lineage>
        <taxon>Eukaryota</taxon>
        <taxon>Fungi</taxon>
        <taxon>Fungi incertae sedis</taxon>
        <taxon>Chytridiomycota</taxon>
        <taxon>Chytridiomycota incertae sedis</taxon>
        <taxon>Neocallimastigomycetes</taxon>
        <taxon>Neocallimastigales</taxon>
        <taxon>Neocallimastigaceae</taxon>
        <taxon>Anaeromyces</taxon>
    </lineage>
</organism>
<evidence type="ECO:0000259" key="7">
    <source>
        <dbReference type="PROSITE" id="PS50893"/>
    </source>
</evidence>
<reference evidence="9 10" key="1">
    <citation type="submission" date="2016-08" db="EMBL/GenBank/DDBJ databases">
        <title>A Parts List for Fungal Cellulosomes Revealed by Comparative Genomics.</title>
        <authorList>
            <consortium name="DOE Joint Genome Institute"/>
            <person name="Haitjema C.H."/>
            <person name="Gilmore S.P."/>
            <person name="Henske J.K."/>
            <person name="Solomon K.V."/>
            <person name="De Groot R."/>
            <person name="Kuo A."/>
            <person name="Mondo S.J."/>
            <person name="Salamov A.A."/>
            <person name="Labutti K."/>
            <person name="Zhao Z."/>
            <person name="Chiniquy J."/>
            <person name="Barry K."/>
            <person name="Brewer H.M."/>
            <person name="Purvine S.O."/>
            <person name="Wright A.T."/>
            <person name="Boxma B."/>
            <person name="Van Alen T."/>
            <person name="Hackstein J.H."/>
            <person name="Baker S.E."/>
            <person name="Grigoriev I.V."/>
            <person name="O'Malley M.A."/>
        </authorList>
    </citation>
    <scope>NUCLEOTIDE SEQUENCE [LARGE SCALE GENOMIC DNA]</scope>
    <source>
        <strain evidence="9 10">S4</strain>
    </source>
</reference>
<dbReference type="PANTHER" id="PTHR24221:SF503">
    <property type="entry name" value="MITOCHONDRIAL POTASSIUM CHANNEL ATP-BINDING SUBUNIT"/>
    <property type="match status" value="1"/>
</dbReference>
<dbReference type="PROSITE" id="PS50893">
    <property type="entry name" value="ABC_TRANSPORTER_2"/>
    <property type="match status" value="2"/>
</dbReference>
<reference evidence="9 10" key="2">
    <citation type="submission" date="2016-08" db="EMBL/GenBank/DDBJ databases">
        <title>Pervasive Adenine N6-methylation of Active Genes in Fungi.</title>
        <authorList>
            <consortium name="DOE Joint Genome Institute"/>
            <person name="Mondo S.J."/>
            <person name="Dannebaum R.O."/>
            <person name="Kuo R.C."/>
            <person name="Labutti K."/>
            <person name="Haridas S."/>
            <person name="Kuo A."/>
            <person name="Salamov A."/>
            <person name="Ahrendt S.R."/>
            <person name="Lipzen A."/>
            <person name="Sullivan W."/>
            <person name="Andreopoulos W.B."/>
            <person name="Clum A."/>
            <person name="Lindquist E."/>
            <person name="Daum C."/>
            <person name="Ramamoorthy G.K."/>
            <person name="Gryganskyi A."/>
            <person name="Culley D."/>
            <person name="Magnuson J.K."/>
            <person name="James T.Y."/>
            <person name="O'Malley M.A."/>
            <person name="Stajich J.E."/>
            <person name="Spatafora J.W."/>
            <person name="Visel A."/>
            <person name="Grigoriev I.V."/>
        </authorList>
    </citation>
    <scope>NUCLEOTIDE SEQUENCE [LARGE SCALE GENOMIC DNA]</scope>
    <source>
        <strain evidence="9 10">S4</strain>
    </source>
</reference>
<evidence type="ECO:0000256" key="2">
    <source>
        <dbReference type="ARBA" id="ARBA00022692"/>
    </source>
</evidence>
<feature type="region of interest" description="Disordered" evidence="5">
    <location>
        <begin position="639"/>
        <end position="661"/>
    </location>
</feature>